<feature type="domain" description="Bacterial bifunctional deaminase-reductase C-terminal" evidence="1">
    <location>
        <begin position="1"/>
        <end position="43"/>
    </location>
</feature>
<reference evidence="2" key="1">
    <citation type="submission" date="2021-04" db="EMBL/GenBank/DDBJ databases">
        <title>Sequencing of actinobacteria type strains.</title>
        <authorList>
            <person name="Nguyen G.-S."/>
            <person name="Wentzel A."/>
        </authorList>
    </citation>
    <scope>NUCLEOTIDE SEQUENCE</scope>
    <source>
        <strain evidence="2">DSM 42095</strain>
    </source>
</reference>
<proteinExistence type="predicted"/>
<evidence type="ECO:0000259" key="1">
    <source>
        <dbReference type="Pfam" id="PF01872"/>
    </source>
</evidence>
<dbReference type="EMBL" id="JAGSMN010000767">
    <property type="protein sequence ID" value="MBR7676882.1"/>
    <property type="molecule type" value="Genomic_DNA"/>
</dbReference>
<dbReference type="SUPFAM" id="SSF53597">
    <property type="entry name" value="Dihydrofolate reductase-like"/>
    <property type="match status" value="1"/>
</dbReference>
<accession>A0A8T4J0F5</accession>
<dbReference type="Pfam" id="PF01872">
    <property type="entry name" value="RibD_C"/>
    <property type="match status" value="1"/>
</dbReference>
<keyword evidence="3" id="KW-1185">Reference proteome</keyword>
<gene>
    <name evidence="2" type="ORF">KDA82_28530</name>
</gene>
<dbReference type="GO" id="GO:0008703">
    <property type="term" value="F:5-amino-6-(5-phosphoribosylamino)uracil reductase activity"/>
    <property type="evidence" value="ECO:0007669"/>
    <property type="project" value="InterPro"/>
</dbReference>
<dbReference type="AlphaFoldDB" id="A0A8T4J0F5"/>
<dbReference type="Proteomes" id="UP000675554">
    <property type="component" value="Unassembled WGS sequence"/>
</dbReference>
<dbReference type="InterPro" id="IPR002734">
    <property type="entry name" value="RibDG_C"/>
</dbReference>
<evidence type="ECO:0000313" key="3">
    <source>
        <dbReference type="Proteomes" id="UP000675554"/>
    </source>
</evidence>
<sequence>LIDEYRLLVYPVVLGRGRRLFADGTLPTALKLTGSRTTSAGVAVHTYVPQGRPTYGTIGTEP</sequence>
<dbReference type="GO" id="GO:0009231">
    <property type="term" value="P:riboflavin biosynthetic process"/>
    <property type="evidence" value="ECO:0007669"/>
    <property type="project" value="InterPro"/>
</dbReference>
<protein>
    <submittedName>
        <fullName evidence="2">Dihydrofolate reductase family protein</fullName>
    </submittedName>
</protein>
<name>A0A8T4J0F5_9ACTN</name>
<evidence type="ECO:0000313" key="2">
    <source>
        <dbReference type="EMBL" id="MBR7676882.1"/>
    </source>
</evidence>
<comment type="caution">
    <text evidence="2">The sequence shown here is derived from an EMBL/GenBank/DDBJ whole genome shotgun (WGS) entry which is preliminary data.</text>
</comment>
<organism evidence="2 3">
    <name type="scientific">Streptomyces daliensis</name>
    <dbReference type="NCBI Taxonomy" id="299421"/>
    <lineage>
        <taxon>Bacteria</taxon>
        <taxon>Bacillati</taxon>
        <taxon>Actinomycetota</taxon>
        <taxon>Actinomycetes</taxon>
        <taxon>Kitasatosporales</taxon>
        <taxon>Streptomycetaceae</taxon>
        <taxon>Streptomyces</taxon>
    </lineage>
</organism>
<dbReference type="Gene3D" id="3.40.430.10">
    <property type="entry name" value="Dihydrofolate Reductase, subunit A"/>
    <property type="match status" value="1"/>
</dbReference>
<feature type="non-terminal residue" evidence="2">
    <location>
        <position position="1"/>
    </location>
</feature>
<dbReference type="InterPro" id="IPR024072">
    <property type="entry name" value="DHFR-like_dom_sf"/>
</dbReference>